<dbReference type="RefSeq" id="WP_187529245.1">
    <property type="nucleotide sequence ID" value="NZ_CP060724.1"/>
</dbReference>
<evidence type="ECO:0000313" key="2">
    <source>
        <dbReference type="Proteomes" id="UP000515800"/>
    </source>
</evidence>
<proteinExistence type="predicted"/>
<dbReference type="KEGG" id="wdi:H9L19_00450"/>
<organism evidence="1 2">
    <name type="scientific">Weissella diestrammenae</name>
    <dbReference type="NCBI Taxonomy" id="1162633"/>
    <lineage>
        <taxon>Bacteria</taxon>
        <taxon>Bacillati</taxon>
        <taxon>Bacillota</taxon>
        <taxon>Bacilli</taxon>
        <taxon>Lactobacillales</taxon>
        <taxon>Lactobacillaceae</taxon>
        <taxon>Weissella</taxon>
    </lineage>
</organism>
<dbReference type="Proteomes" id="UP000515800">
    <property type="component" value="Chromosome"/>
</dbReference>
<sequence length="269" mass="31654">MQYEVIPQQIFKDLKQISQKMYDNSEQRNIDTFYYDFFLNVIYQIEAVNILLAIGNDYALDGIDRMAYESSIGFMVLNLDGFDSHEAVKFFEIKKIYELIKIKDGTIDKSSLISFEEANAAFRACFPDNDRILRTIKDIVEEIANKIPMINKNTWYQVFLNRSFVRVVELIDKQVRQDFRDDWFTKLYPLFYKVASQGTHNLSVKTKYGQRTLIPKSVRIMGESVLLSITFSYFVRYFGNGIVKEESDDLLIYLKKIREQAANDFKDKQ</sequence>
<dbReference type="EMBL" id="CP060724">
    <property type="protein sequence ID" value="QNN75412.1"/>
    <property type="molecule type" value="Genomic_DNA"/>
</dbReference>
<gene>
    <name evidence="1" type="ORF">H9L19_00450</name>
</gene>
<dbReference type="AlphaFoldDB" id="A0A7G9T5N7"/>
<evidence type="ECO:0000313" key="1">
    <source>
        <dbReference type="EMBL" id="QNN75412.1"/>
    </source>
</evidence>
<reference evidence="1 2" key="1">
    <citation type="submission" date="2020-08" db="EMBL/GenBank/DDBJ databases">
        <title>Genome sequence of Weissella diestrammenae KACC 16890T.</title>
        <authorList>
            <person name="Hyun D.-W."/>
            <person name="Bae J.-W."/>
        </authorList>
    </citation>
    <scope>NUCLEOTIDE SEQUENCE [LARGE SCALE GENOMIC DNA]</scope>
    <source>
        <strain evidence="1 2">KACC 16890</strain>
    </source>
</reference>
<accession>A0A7G9T5N7</accession>
<name>A0A7G9T5N7_9LACO</name>
<keyword evidence="2" id="KW-1185">Reference proteome</keyword>
<protein>
    <submittedName>
        <fullName evidence="1">Uncharacterized protein</fullName>
    </submittedName>
</protein>